<name>A0AA36MDI5_CYLNA</name>
<keyword evidence="2" id="KW-1133">Transmembrane helix</keyword>
<reference evidence="3" key="1">
    <citation type="submission" date="2023-07" db="EMBL/GenBank/DDBJ databases">
        <authorList>
            <consortium name="CYATHOMIX"/>
        </authorList>
    </citation>
    <scope>NUCLEOTIDE SEQUENCE</scope>
    <source>
        <strain evidence="3">N/A</strain>
    </source>
</reference>
<dbReference type="EMBL" id="CATQJL010000316">
    <property type="protein sequence ID" value="CAJ0608346.1"/>
    <property type="molecule type" value="Genomic_DNA"/>
</dbReference>
<organism evidence="3 4">
    <name type="scientific">Cylicocyclus nassatus</name>
    <name type="common">Nematode worm</name>
    <dbReference type="NCBI Taxonomy" id="53992"/>
    <lineage>
        <taxon>Eukaryota</taxon>
        <taxon>Metazoa</taxon>
        <taxon>Ecdysozoa</taxon>
        <taxon>Nematoda</taxon>
        <taxon>Chromadorea</taxon>
        <taxon>Rhabditida</taxon>
        <taxon>Rhabditina</taxon>
        <taxon>Rhabditomorpha</taxon>
        <taxon>Strongyloidea</taxon>
        <taxon>Strongylidae</taxon>
        <taxon>Cylicocyclus</taxon>
    </lineage>
</organism>
<protein>
    <submittedName>
        <fullName evidence="3">Uncharacterized protein</fullName>
    </submittedName>
</protein>
<feature type="compositionally biased region" description="Polar residues" evidence="1">
    <location>
        <begin position="160"/>
        <end position="169"/>
    </location>
</feature>
<sequence length="207" mass="22232">MGGIGTEISVAHASIVKNLPHRISQVTVFVSVILVITLIMVAAHVVRLIMAMQKMSKAPQVPTAIVIQPKEKHKKAAKQKKKASLACKHRSNYNLPSKLMMVDIEVKKETEEEKKKKKKKEAEGVNPVTNMAISAPPPYKTLKPAEGSAPGQLAVVPTLANESTRTSEMASAKADPGKSGGTVVKTVRTETVTTTVKTEKSSDSAEK</sequence>
<dbReference type="AlphaFoldDB" id="A0AA36MDI5"/>
<dbReference type="Proteomes" id="UP001176961">
    <property type="component" value="Unassembled WGS sequence"/>
</dbReference>
<evidence type="ECO:0000313" key="3">
    <source>
        <dbReference type="EMBL" id="CAJ0608346.1"/>
    </source>
</evidence>
<gene>
    <name evidence="3" type="ORF">CYNAS_LOCUS20329</name>
</gene>
<keyword evidence="2" id="KW-0472">Membrane</keyword>
<feature type="transmembrane region" description="Helical" evidence="2">
    <location>
        <begin position="28"/>
        <end position="50"/>
    </location>
</feature>
<proteinExistence type="predicted"/>
<keyword evidence="4" id="KW-1185">Reference proteome</keyword>
<evidence type="ECO:0000313" key="4">
    <source>
        <dbReference type="Proteomes" id="UP001176961"/>
    </source>
</evidence>
<keyword evidence="2" id="KW-0812">Transmembrane</keyword>
<feature type="region of interest" description="Disordered" evidence="1">
    <location>
        <begin position="160"/>
        <end position="185"/>
    </location>
</feature>
<accession>A0AA36MDI5</accession>
<evidence type="ECO:0000256" key="2">
    <source>
        <dbReference type="SAM" id="Phobius"/>
    </source>
</evidence>
<comment type="caution">
    <text evidence="3">The sequence shown here is derived from an EMBL/GenBank/DDBJ whole genome shotgun (WGS) entry which is preliminary data.</text>
</comment>
<evidence type="ECO:0000256" key="1">
    <source>
        <dbReference type="SAM" id="MobiDB-lite"/>
    </source>
</evidence>